<dbReference type="GO" id="GO:0045944">
    <property type="term" value="P:positive regulation of transcription by RNA polymerase II"/>
    <property type="evidence" value="ECO:0007669"/>
    <property type="project" value="TreeGrafter"/>
</dbReference>
<evidence type="ECO:0000313" key="2">
    <source>
        <dbReference type="EMBL" id="SZX78363.1"/>
    </source>
</evidence>
<feature type="compositionally biased region" description="Low complexity" evidence="1">
    <location>
        <begin position="348"/>
        <end position="369"/>
    </location>
</feature>
<gene>
    <name evidence="2" type="ORF">BQ4739_LOCUS18652</name>
</gene>
<feature type="compositionally biased region" description="Low complexity" evidence="1">
    <location>
        <begin position="56"/>
        <end position="78"/>
    </location>
</feature>
<evidence type="ECO:0000313" key="3">
    <source>
        <dbReference type="Proteomes" id="UP000256970"/>
    </source>
</evidence>
<keyword evidence="3" id="KW-1185">Reference proteome</keyword>
<feature type="compositionally biased region" description="Low complexity" evidence="1">
    <location>
        <begin position="222"/>
        <end position="237"/>
    </location>
</feature>
<dbReference type="GO" id="GO:0003713">
    <property type="term" value="F:transcription coactivator activity"/>
    <property type="evidence" value="ECO:0007669"/>
    <property type="project" value="TreeGrafter"/>
</dbReference>
<feature type="region of interest" description="Disordered" evidence="1">
    <location>
        <begin position="348"/>
        <end position="393"/>
    </location>
</feature>
<name>A0A383WM77_TETOB</name>
<reference evidence="2 3" key="1">
    <citation type="submission" date="2016-10" db="EMBL/GenBank/DDBJ databases">
        <authorList>
            <person name="Cai Z."/>
        </authorList>
    </citation>
    <scope>NUCLEOTIDE SEQUENCE [LARGE SCALE GENOMIC DNA]</scope>
</reference>
<accession>A0A383WM77</accession>
<proteinExistence type="predicted"/>
<protein>
    <submittedName>
        <fullName evidence="2">Uncharacterized protein</fullName>
    </submittedName>
</protein>
<organism evidence="2 3">
    <name type="scientific">Tetradesmus obliquus</name>
    <name type="common">Green alga</name>
    <name type="synonym">Acutodesmus obliquus</name>
    <dbReference type="NCBI Taxonomy" id="3088"/>
    <lineage>
        <taxon>Eukaryota</taxon>
        <taxon>Viridiplantae</taxon>
        <taxon>Chlorophyta</taxon>
        <taxon>core chlorophytes</taxon>
        <taxon>Chlorophyceae</taxon>
        <taxon>CS clade</taxon>
        <taxon>Sphaeropleales</taxon>
        <taxon>Scenedesmaceae</taxon>
        <taxon>Tetradesmus</taxon>
    </lineage>
</organism>
<feature type="region of interest" description="Disordered" evidence="1">
    <location>
        <begin position="222"/>
        <end position="256"/>
    </location>
</feature>
<dbReference type="Proteomes" id="UP000256970">
    <property type="component" value="Unassembled WGS sequence"/>
</dbReference>
<dbReference type="InterPro" id="IPR051647">
    <property type="entry name" value="Mediator_comp_sub12"/>
</dbReference>
<dbReference type="AlphaFoldDB" id="A0A383WM77"/>
<dbReference type="EMBL" id="FNXT01001318">
    <property type="protein sequence ID" value="SZX78363.1"/>
    <property type="molecule type" value="Genomic_DNA"/>
</dbReference>
<dbReference type="PANTHER" id="PTHR46007">
    <property type="entry name" value="MEDIATOR OF RNA POLYMERASE II TRANSCRIPTION SUBUNIT 12"/>
    <property type="match status" value="1"/>
</dbReference>
<dbReference type="GO" id="GO:0016592">
    <property type="term" value="C:mediator complex"/>
    <property type="evidence" value="ECO:0007669"/>
    <property type="project" value="TreeGrafter"/>
</dbReference>
<sequence length="621" mass="65433">MERSAFQQGAQYLSMQARAGTADSFEKLIQDMFAWSDAEASSNMGVLFPEGLQHTAAGQPQQQQQQQQQQAPPVAAQPTSALVGPAGTGARSYGEFAAKPPAGSAASVTALTSPFSGLSPELLLGAATAPRTPPAAAATAVRPAAPDAAAAAVAAVGTFGVAGSSSGSGTPPRSSLFGGEENLQQLLHQQLVMQQAQEALLMQQQQQQVVMTTELLQQQQQQAHQQQQQQQDAAAEAEPARKGRRGRPPKADGAYSTAYAALKKYRARKRNELEEMEAAVAAKLAQLAALQQENTALKHKQEALESTIVIQERVVAQLSALQVAEQQQQQQQPGAAADVSALLAAVTGEQQGADQHAAAAGEPDLNNPAGDDDADGGDAAANNNNPDWAGISNSSSRIPVQRIVSGPLLGPEQLDVHMLLDSSSSPGYLVALGNDERLPPALPAINLLTGKHESIEPAIWRVVAGQLTLRPGQAQRLAAAWSLYSASLAKVNEERGLLMRRLQGALETCHRSAAAADAAGVGLAEGGLRSGLALAGPNDSSLLLSDEKLLDDVLNQHEYWDLAEAIDANMAREDQIMILLDYAIFMLLDELQLAQVVVSSWPFFPLMGSICTWLLEGDPAR</sequence>
<evidence type="ECO:0000256" key="1">
    <source>
        <dbReference type="SAM" id="MobiDB-lite"/>
    </source>
</evidence>
<feature type="compositionally biased region" description="Low complexity" evidence="1">
    <location>
        <begin position="377"/>
        <end position="390"/>
    </location>
</feature>
<dbReference type="PANTHER" id="PTHR46007:SF8">
    <property type="entry name" value="C2H2-TYPE DOMAIN-CONTAINING PROTEIN"/>
    <property type="match status" value="1"/>
</dbReference>
<feature type="region of interest" description="Disordered" evidence="1">
    <location>
        <begin position="55"/>
        <end position="88"/>
    </location>
</feature>